<dbReference type="Pfam" id="PF13463">
    <property type="entry name" value="HTH_27"/>
    <property type="match status" value="1"/>
</dbReference>
<dbReference type="Proteomes" id="UP001055804">
    <property type="component" value="Unassembled WGS sequence"/>
</dbReference>
<evidence type="ECO:0000313" key="2">
    <source>
        <dbReference type="EMBL" id="MCP1334941.1"/>
    </source>
</evidence>
<comment type="caution">
    <text evidence="2">The sequence shown here is derived from an EMBL/GenBank/DDBJ whole genome shotgun (WGS) entry which is preliminary data.</text>
</comment>
<evidence type="ECO:0000313" key="3">
    <source>
        <dbReference type="Proteomes" id="UP001055804"/>
    </source>
</evidence>
<dbReference type="GO" id="GO:0003677">
    <property type="term" value="F:DNA binding"/>
    <property type="evidence" value="ECO:0007669"/>
    <property type="project" value="UniProtKB-KW"/>
</dbReference>
<dbReference type="InterPro" id="IPR036388">
    <property type="entry name" value="WH-like_DNA-bd_sf"/>
</dbReference>
<keyword evidence="2" id="KW-0238">DNA-binding</keyword>
<name>A0A9J6P8M3_9PROT</name>
<protein>
    <submittedName>
        <fullName evidence="2">Winged helix DNA-binding protein</fullName>
    </submittedName>
</protein>
<dbReference type="EMBL" id="JAMZFT010000001">
    <property type="protein sequence ID" value="MCP1334941.1"/>
    <property type="molecule type" value="Genomic_DNA"/>
</dbReference>
<dbReference type="InterPro" id="IPR000835">
    <property type="entry name" value="HTH_MarR-typ"/>
</dbReference>
<dbReference type="Gene3D" id="1.10.10.10">
    <property type="entry name" value="Winged helix-like DNA-binding domain superfamily/Winged helix DNA-binding domain"/>
    <property type="match status" value="1"/>
</dbReference>
<sequence length="183" mass="19639">MPRDPNATPKGAARRPGVGPVVSAAHLAAGGMPELSEVEFALAMATNAFNRWMTRCMTAAGEEGLSPLEVFLLHTVNHRGRQKTLADICLVLNIEDTHTVTYALKKLEARGLVESGRRGKEKTVGITRAGEAACNRYQEIREAVLVGAMRHLSLDPDDVSNIAALLRVLSGHYDQAARAAASL</sequence>
<dbReference type="InterPro" id="IPR014601">
    <property type="entry name" value="Trans_reg_MarR_HTH"/>
</dbReference>
<dbReference type="AlphaFoldDB" id="A0A9J6P8M3"/>
<gene>
    <name evidence="2" type="ORF">NJQ99_00800</name>
</gene>
<proteinExistence type="predicted"/>
<dbReference type="GO" id="GO:0003700">
    <property type="term" value="F:DNA-binding transcription factor activity"/>
    <property type="evidence" value="ECO:0007669"/>
    <property type="project" value="InterPro"/>
</dbReference>
<dbReference type="SMART" id="SM00347">
    <property type="entry name" value="HTH_MARR"/>
    <property type="match status" value="1"/>
</dbReference>
<dbReference type="InterPro" id="IPR036390">
    <property type="entry name" value="WH_DNA-bd_sf"/>
</dbReference>
<reference evidence="2" key="1">
    <citation type="submission" date="2022-06" db="EMBL/GenBank/DDBJ databases">
        <title>Isolation and Genomics of Futiania mangrovii gen. nov., sp. nov., a Rare and Metabolically-versatile member in the Class Alphaproteobacteria.</title>
        <authorList>
            <person name="Liu L."/>
            <person name="Huang W.-C."/>
            <person name="Pan J."/>
            <person name="Li J."/>
            <person name="Huang Y."/>
            <person name="Du H."/>
            <person name="Liu Y."/>
            <person name="Li M."/>
        </authorList>
    </citation>
    <scope>NUCLEOTIDE SEQUENCE</scope>
    <source>
        <strain evidence="2">FT118</strain>
    </source>
</reference>
<organism evidence="2 3">
    <name type="scientific">Futiania mangrovi</name>
    <dbReference type="NCBI Taxonomy" id="2959716"/>
    <lineage>
        <taxon>Bacteria</taxon>
        <taxon>Pseudomonadati</taxon>
        <taxon>Pseudomonadota</taxon>
        <taxon>Alphaproteobacteria</taxon>
        <taxon>Futianiales</taxon>
        <taxon>Futianiaceae</taxon>
        <taxon>Futiania</taxon>
    </lineage>
</organism>
<dbReference type="SUPFAM" id="SSF46785">
    <property type="entry name" value="Winged helix' DNA-binding domain"/>
    <property type="match status" value="1"/>
</dbReference>
<keyword evidence="3" id="KW-1185">Reference proteome</keyword>
<dbReference type="RefSeq" id="WP_269330903.1">
    <property type="nucleotide sequence ID" value="NZ_JAMZFT010000001.1"/>
</dbReference>
<accession>A0A9J6P8M3</accession>
<feature type="domain" description="HTH marR-type" evidence="1">
    <location>
        <begin position="58"/>
        <end position="157"/>
    </location>
</feature>
<dbReference type="PIRSF" id="PIRSF036158">
    <property type="entry name" value="UCP036158_MarR"/>
    <property type="match status" value="1"/>
</dbReference>
<evidence type="ECO:0000259" key="1">
    <source>
        <dbReference type="SMART" id="SM00347"/>
    </source>
</evidence>